<comment type="caution">
    <text evidence="5">The sequence shown here is derived from an EMBL/GenBank/DDBJ whole genome shotgun (WGS) entry which is preliminary data.</text>
</comment>
<dbReference type="InterPro" id="IPR052386">
    <property type="entry name" value="GPSM"/>
</dbReference>
<feature type="repeat" description="TPR" evidence="4">
    <location>
        <begin position="99"/>
        <end position="132"/>
    </location>
</feature>
<evidence type="ECO:0000313" key="6">
    <source>
        <dbReference type="Proteomes" id="UP001159427"/>
    </source>
</evidence>
<keyword evidence="4" id="KW-0802">TPR repeat</keyword>
<reference evidence="5 6" key="1">
    <citation type="submission" date="2022-05" db="EMBL/GenBank/DDBJ databases">
        <authorList>
            <consortium name="Genoscope - CEA"/>
            <person name="William W."/>
        </authorList>
    </citation>
    <scope>NUCLEOTIDE SEQUENCE [LARGE SCALE GENOMIC DNA]</scope>
</reference>
<dbReference type="InterPro" id="IPR019734">
    <property type="entry name" value="TPR_rpt"/>
</dbReference>
<evidence type="ECO:0000256" key="4">
    <source>
        <dbReference type="PROSITE-ProRule" id="PRU00339"/>
    </source>
</evidence>
<evidence type="ECO:0000256" key="2">
    <source>
        <dbReference type="ARBA" id="ARBA00022490"/>
    </source>
</evidence>
<dbReference type="PANTHER" id="PTHR45954:SF1">
    <property type="entry name" value="LD33695P"/>
    <property type="match status" value="1"/>
</dbReference>
<evidence type="ECO:0000256" key="1">
    <source>
        <dbReference type="ARBA" id="ARBA00004496"/>
    </source>
</evidence>
<keyword evidence="2" id="KW-0963">Cytoplasm</keyword>
<evidence type="ECO:0000313" key="5">
    <source>
        <dbReference type="EMBL" id="CAH3027401.1"/>
    </source>
</evidence>
<dbReference type="PANTHER" id="PTHR45954">
    <property type="entry name" value="LD33695P"/>
    <property type="match status" value="1"/>
</dbReference>
<dbReference type="EMBL" id="CALNXI010000450">
    <property type="protein sequence ID" value="CAH3027401.1"/>
    <property type="molecule type" value="Genomic_DNA"/>
</dbReference>
<protein>
    <recommendedName>
        <fullName evidence="7">Tetratricopeptide repeat protein 28</fullName>
    </recommendedName>
</protein>
<dbReference type="Pfam" id="PF13424">
    <property type="entry name" value="TPR_12"/>
    <property type="match status" value="1"/>
</dbReference>
<accession>A0ABN8MFZ0</accession>
<dbReference type="PROSITE" id="PS50005">
    <property type="entry name" value="TPR"/>
    <property type="match status" value="1"/>
</dbReference>
<keyword evidence="3" id="KW-0677">Repeat</keyword>
<gene>
    <name evidence="5" type="ORF">PEVE_00031487</name>
</gene>
<dbReference type="Gene3D" id="1.25.40.10">
    <property type="entry name" value="Tetratricopeptide repeat domain"/>
    <property type="match status" value="1"/>
</dbReference>
<keyword evidence="6" id="KW-1185">Reference proteome</keyword>
<comment type="subcellular location">
    <subcellularLocation>
        <location evidence="1">Cytoplasm</location>
    </subcellularLocation>
</comment>
<evidence type="ECO:0008006" key="7">
    <source>
        <dbReference type="Google" id="ProtNLM"/>
    </source>
</evidence>
<dbReference type="Pfam" id="PF13176">
    <property type="entry name" value="TPR_7"/>
    <property type="match status" value="1"/>
</dbReference>
<sequence length="135" mass="15187">LNRKRCTLLLACEQALLFGRAYRNLSCAYQSLGDSQRAIEYHNQHISIAKEIGDRAAERCGYGNLGDAYESLSEFQRAIEYHNQHLSIAKEVGNRACQGKALAKLGFAYRSLNEFQRAIEAVTNFLQPFPSEAID</sequence>
<dbReference type="InterPro" id="IPR011990">
    <property type="entry name" value="TPR-like_helical_dom_sf"/>
</dbReference>
<dbReference type="SMART" id="SM00028">
    <property type="entry name" value="TPR"/>
    <property type="match status" value="3"/>
</dbReference>
<name>A0ABN8MFZ0_9CNID</name>
<feature type="non-terminal residue" evidence="5">
    <location>
        <position position="1"/>
    </location>
</feature>
<evidence type="ECO:0000256" key="3">
    <source>
        <dbReference type="ARBA" id="ARBA00022737"/>
    </source>
</evidence>
<dbReference type="Proteomes" id="UP001159427">
    <property type="component" value="Unassembled WGS sequence"/>
</dbReference>
<organism evidence="5 6">
    <name type="scientific">Porites evermanni</name>
    <dbReference type="NCBI Taxonomy" id="104178"/>
    <lineage>
        <taxon>Eukaryota</taxon>
        <taxon>Metazoa</taxon>
        <taxon>Cnidaria</taxon>
        <taxon>Anthozoa</taxon>
        <taxon>Hexacorallia</taxon>
        <taxon>Scleractinia</taxon>
        <taxon>Fungiina</taxon>
        <taxon>Poritidae</taxon>
        <taxon>Porites</taxon>
    </lineage>
</organism>
<proteinExistence type="predicted"/>
<dbReference type="SUPFAM" id="SSF48452">
    <property type="entry name" value="TPR-like"/>
    <property type="match status" value="1"/>
</dbReference>